<protein>
    <submittedName>
        <fullName evidence="3">Uncharacterized protein</fullName>
    </submittedName>
</protein>
<keyword evidence="2" id="KW-0472">Membrane</keyword>
<keyword evidence="2" id="KW-1133">Transmembrane helix</keyword>
<feature type="region of interest" description="Disordered" evidence="1">
    <location>
        <begin position="1"/>
        <end position="30"/>
    </location>
</feature>
<evidence type="ECO:0000313" key="3">
    <source>
        <dbReference type="EMBL" id="CAD6198340.1"/>
    </source>
</evidence>
<accession>A0A8S1HSK9</accession>
<comment type="caution">
    <text evidence="3">The sequence shown here is derived from an EMBL/GenBank/DDBJ whole genome shotgun (WGS) entry which is preliminary data.</text>
</comment>
<name>A0A8S1HSK9_9PELO</name>
<reference evidence="3" key="1">
    <citation type="submission" date="2020-10" db="EMBL/GenBank/DDBJ databases">
        <authorList>
            <person name="Kikuchi T."/>
        </authorList>
    </citation>
    <scope>NUCLEOTIDE SEQUENCE</scope>
    <source>
        <strain evidence="3">NKZ352</strain>
    </source>
</reference>
<evidence type="ECO:0000256" key="1">
    <source>
        <dbReference type="SAM" id="MobiDB-lite"/>
    </source>
</evidence>
<keyword evidence="2" id="KW-0812">Transmembrane</keyword>
<feature type="compositionally biased region" description="Polar residues" evidence="1">
    <location>
        <begin position="16"/>
        <end position="26"/>
    </location>
</feature>
<gene>
    <name evidence="3" type="ORF">CAUJ_LOCUS14246</name>
</gene>
<dbReference type="EMBL" id="CAJGYM010000123">
    <property type="protein sequence ID" value="CAD6198340.1"/>
    <property type="molecule type" value="Genomic_DNA"/>
</dbReference>
<proteinExistence type="predicted"/>
<keyword evidence="4" id="KW-1185">Reference proteome</keyword>
<feature type="transmembrane region" description="Helical" evidence="2">
    <location>
        <begin position="70"/>
        <end position="91"/>
    </location>
</feature>
<organism evidence="3 4">
    <name type="scientific">Caenorhabditis auriculariae</name>
    <dbReference type="NCBI Taxonomy" id="2777116"/>
    <lineage>
        <taxon>Eukaryota</taxon>
        <taxon>Metazoa</taxon>
        <taxon>Ecdysozoa</taxon>
        <taxon>Nematoda</taxon>
        <taxon>Chromadorea</taxon>
        <taxon>Rhabditida</taxon>
        <taxon>Rhabditina</taxon>
        <taxon>Rhabditomorpha</taxon>
        <taxon>Rhabditoidea</taxon>
        <taxon>Rhabditidae</taxon>
        <taxon>Peloderinae</taxon>
        <taxon>Caenorhabditis</taxon>
    </lineage>
</organism>
<evidence type="ECO:0000256" key="2">
    <source>
        <dbReference type="SAM" id="Phobius"/>
    </source>
</evidence>
<sequence>MTLSGVLGLAPPAYTKNASTAQNTSADEPPPVYVIDIPPPAYSTPRRTVIYVRRGEDRARTRDAPNRVRSFYVSLFIVMLMILLFLAWWMFDLINSST</sequence>
<evidence type="ECO:0000313" key="4">
    <source>
        <dbReference type="Proteomes" id="UP000835052"/>
    </source>
</evidence>
<dbReference type="AlphaFoldDB" id="A0A8S1HSK9"/>
<dbReference type="Proteomes" id="UP000835052">
    <property type="component" value="Unassembled WGS sequence"/>
</dbReference>